<organism evidence="2 3">
    <name type="scientific">Nonomuraea spiralis</name>
    <dbReference type="NCBI Taxonomy" id="46182"/>
    <lineage>
        <taxon>Bacteria</taxon>
        <taxon>Bacillati</taxon>
        <taxon>Actinomycetota</taxon>
        <taxon>Actinomycetes</taxon>
        <taxon>Streptosporangiales</taxon>
        <taxon>Streptosporangiaceae</taxon>
        <taxon>Nonomuraea</taxon>
    </lineage>
</organism>
<dbReference type="Gene3D" id="1.10.260.40">
    <property type="entry name" value="lambda repressor-like DNA-binding domains"/>
    <property type="match status" value="1"/>
</dbReference>
<dbReference type="EMBL" id="JBHMEI010000067">
    <property type="protein sequence ID" value="MFB9208142.1"/>
    <property type="molecule type" value="Genomic_DNA"/>
</dbReference>
<evidence type="ECO:0000313" key="3">
    <source>
        <dbReference type="Proteomes" id="UP001589647"/>
    </source>
</evidence>
<reference evidence="2 3" key="1">
    <citation type="submission" date="2024-09" db="EMBL/GenBank/DDBJ databases">
        <authorList>
            <person name="Sun Q."/>
            <person name="Mori K."/>
        </authorList>
    </citation>
    <scope>NUCLEOTIDE SEQUENCE [LARGE SCALE GENOMIC DNA]</scope>
    <source>
        <strain evidence="2 3">CCM 3426</strain>
    </source>
</reference>
<evidence type="ECO:0000259" key="1">
    <source>
        <dbReference type="PROSITE" id="PS50943"/>
    </source>
</evidence>
<gene>
    <name evidence="2" type="ORF">ACFFV7_43665</name>
</gene>
<protein>
    <submittedName>
        <fullName evidence="2">XRE family transcriptional regulator</fullName>
    </submittedName>
</protein>
<proteinExistence type="predicted"/>
<dbReference type="InterPro" id="IPR001387">
    <property type="entry name" value="Cro/C1-type_HTH"/>
</dbReference>
<dbReference type="PROSITE" id="PS50943">
    <property type="entry name" value="HTH_CROC1"/>
    <property type="match status" value="1"/>
</dbReference>
<keyword evidence="3" id="KW-1185">Reference proteome</keyword>
<dbReference type="Proteomes" id="UP001589647">
    <property type="component" value="Unassembled WGS sequence"/>
</dbReference>
<dbReference type="SUPFAM" id="SSF47413">
    <property type="entry name" value="lambda repressor-like DNA-binding domains"/>
    <property type="match status" value="1"/>
</dbReference>
<sequence length="149" mass="16188">MPDTPPEGRRTLASKLDHLFRTVHPREGGEYSFEDVADALRAAGGPTISGTYIWQLRKGLRDNPTKRHLEALAGFFGVPPAYFFDDEAAERIDAELSLLAAMRDASVRGIALRAAGLSPKSLTAIREMIERVRELEGLPNAAEGDAAEG</sequence>
<comment type="caution">
    <text evidence="2">The sequence shown here is derived from an EMBL/GenBank/DDBJ whole genome shotgun (WGS) entry which is preliminary data.</text>
</comment>
<feature type="domain" description="HTH cro/C1-type" evidence="1">
    <location>
        <begin position="48"/>
        <end position="83"/>
    </location>
</feature>
<name>A0ABV5IUA6_9ACTN</name>
<dbReference type="InterPro" id="IPR010982">
    <property type="entry name" value="Lambda_DNA-bd_dom_sf"/>
</dbReference>
<dbReference type="RefSeq" id="WP_125638395.1">
    <property type="nucleotide sequence ID" value="NZ_BMRC01000007.1"/>
</dbReference>
<evidence type="ECO:0000313" key="2">
    <source>
        <dbReference type="EMBL" id="MFB9208142.1"/>
    </source>
</evidence>
<accession>A0ABV5IUA6</accession>